<dbReference type="Gene3D" id="2.130.10.10">
    <property type="entry name" value="YVTN repeat-like/Quinoprotein amine dehydrogenase"/>
    <property type="match status" value="1"/>
</dbReference>
<dbReference type="PATRIC" id="fig|1050174.4.peg.684"/>
<dbReference type="InterPro" id="IPR011047">
    <property type="entry name" value="Quinoprotein_ADH-like_sf"/>
</dbReference>
<dbReference type="Pfam" id="PF13360">
    <property type="entry name" value="PQQ_2"/>
    <property type="match status" value="1"/>
</dbReference>
<evidence type="ECO:0000313" key="4">
    <source>
        <dbReference type="Proteomes" id="UP000035368"/>
    </source>
</evidence>
<protein>
    <recommendedName>
        <fullName evidence="2">Pyrrolo-quinoline quinone repeat domain-containing protein</fullName>
    </recommendedName>
</protein>
<keyword evidence="4" id="KW-1185">Reference proteome</keyword>
<dbReference type="AlphaFoldDB" id="A0A0G3GSL4"/>
<dbReference type="STRING" id="1050174.CEPID_03365"/>
<dbReference type="SUPFAM" id="SSF50998">
    <property type="entry name" value="Quinoprotein alcohol dehydrogenase-like"/>
    <property type="match status" value="1"/>
</dbReference>
<sequence>MNSPSQSPKRGAAVLRRTKKDFIAVGTITAVSALAIGVVYANAPVRHSDLTPAAAEFASTANLADLPATLKPAWESTSKSTPSMTKPLVADGLVITGNDTTVTALNPDNGQTVWKYERDKQLCSLSVGFSSVVATYRTSAGCGDVTQIATKTGTYRATRSATAPDDVVPISSNDRVGTVSPERAELWRSDLVRTVEYGDKDARQEPDQQPHEDCTINSALTRKELFAVAETCPDQPNNTMLRLQAATPEDSRKPKIKADVAVPGTGAQLVAIGQTTASVYVPGAVPRLIAYDDKGKEVARNDVKPSSEIDRAMTETNKAFYPQTADLPHHMSWFDGERLYLLNPANLAAEAIFEGALGTGVAVGQRVVFPVVGGLAVGNWETGQIERTVPVDRGGYTGPVSVAVAGSALVEKRGDSIVALRG</sequence>
<keyword evidence="1" id="KW-1133">Transmembrane helix</keyword>
<dbReference type="EMBL" id="CP011541">
    <property type="protein sequence ID" value="AKK02553.1"/>
    <property type="molecule type" value="Genomic_DNA"/>
</dbReference>
<proteinExistence type="predicted"/>
<dbReference type="InterPro" id="IPR015943">
    <property type="entry name" value="WD40/YVTN_repeat-like_dom_sf"/>
</dbReference>
<gene>
    <name evidence="3" type="ORF">CEPID_03365</name>
</gene>
<feature type="transmembrane region" description="Helical" evidence="1">
    <location>
        <begin position="21"/>
        <end position="41"/>
    </location>
</feature>
<dbReference type="RefSeq" id="WP_047239736.1">
    <property type="nucleotide sequence ID" value="NZ_CP011541.1"/>
</dbReference>
<dbReference type="InterPro" id="IPR002372">
    <property type="entry name" value="PQQ_rpt_dom"/>
</dbReference>
<accession>A0A0G3GSL4</accession>
<keyword evidence="1" id="KW-0812">Transmembrane</keyword>
<keyword evidence="1" id="KW-0472">Membrane</keyword>
<dbReference type="Proteomes" id="UP000035368">
    <property type="component" value="Chromosome"/>
</dbReference>
<evidence type="ECO:0000259" key="2">
    <source>
        <dbReference type="Pfam" id="PF13360"/>
    </source>
</evidence>
<feature type="domain" description="Pyrrolo-quinoline quinone repeat" evidence="2">
    <location>
        <begin position="71"/>
        <end position="177"/>
    </location>
</feature>
<organism evidence="3 4">
    <name type="scientific">Corynebacterium epidermidicanis</name>
    <dbReference type="NCBI Taxonomy" id="1050174"/>
    <lineage>
        <taxon>Bacteria</taxon>
        <taxon>Bacillati</taxon>
        <taxon>Actinomycetota</taxon>
        <taxon>Actinomycetes</taxon>
        <taxon>Mycobacteriales</taxon>
        <taxon>Corynebacteriaceae</taxon>
        <taxon>Corynebacterium</taxon>
    </lineage>
</organism>
<name>A0A0G3GSL4_9CORY</name>
<evidence type="ECO:0000256" key="1">
    <source>
        <dbReference type="SAM" id="Phobius"/>
    </source>
</evidence>
<dbReference type="KEGG" id="cei:CEPID_03365"/>
<evidence type="ECO:0000313" key="3">
    <source>
        <dbReference type="EMBL" id="AKK02553.1"/>
    </source>
</evidence>
<dbReference type="OrthoDB" id="5182370at2"/>
<reference evidence="3 4" key="1">
    <citation type="submission" date="2015-05" db="EMBL/GenBank/DDBJ databases">
        <title>Complete genome sequence of Corynebacterium epidermidicanis DSM 45586, isolated from the skin of a dog suffering from pruritus.</title>
        <authorList>
            <person name="Ruckert C."/>
            <person name="Albersmeier A."/>
            <person name="Winkler A."/>
            <person name="Tauch A."/>
        </authorList>
    </citation>
    <scope>NUCLEOTIDE SEQUENCE [LARGE SCALE GENOMIC DNA]</scope>
    <source>
        <strain evidence="3 4">DSM 45586</strain>
    </source>
</reference>